<evidence type="ECO:0000313" key="2">
    <source>
        <dbReference type="EMBL" id="MEF2156416.1"/>
    </source>
</evidence>
<feature type="compositionally biased region" description="Polar residues" evidence="1">
    <location>
        <begin position="111"/>
        <end position="125"/>
    </location>
</feature>
<gene>
    <name evidence="2" type="ORF">V3390_09305</name>
</gene>
<sequence length="269" mass="30698">MSRSRNLKPGFFKNDLLAECDPLTRIFFQGLWCEADREGRLEYRPKRLKAAILPYDDADVDAMVRQLSSLGFVTVYTVEGVQYLQVENFLKHQNPHKNEALSNIPEKHHTSTIQAPESNSTNRADSFNLIPDSLNPSSDADASVVDSDAADPPPADDPPVTEPPADEKPPKSPLCPVEEIKKLYGEILPELPQPRVFTDAHRKALCLRWRENPARQSLDWWRDWFLYVKDSDFLMGRVSSSNGRKPFTANLPWLLKPENFAKVCNEHYH</sequence>
<accession>A0ABU7V0W0</accession>
<dbReference type="RefSeq" id="WP_331704206.1">
    <property type="nucleotide sequence ID" value="NZ_JAZHBO010000002.1"/>
</dbReference>
<name>A0ABU7V0W0_9GAMM</name>
<comment type="caution">
    <text evidence="2">The sequence shown here is derived from an EMBL/GenBank/DDBJ whole genome shotgun (WGS) entry which is preliminary data.</text>
</comment>
<feature type="compositionally biased region" description="Pro residues" evidence="1">
    <location>
        <begin position="151"/>
        <end position="162"/>
    </location>
</feature>
<dbReference type="EMBL" id="JAZHBO010000002">
    <property type="protein sequence ID" value="MEF2156416.1"/>
    <property type="molecule type" value="Genomic_DNA"/>
</dbReference>
<evidence type="ECO:0000313" key="3">
    <source>
        <dbReference type="Proteomes" id="UP001356170"/>
    </source>
</evidence>
<organism evidence="2 3">
    <name type="scientific">Aquilutibacter rugosus</name>
    <dbReference type="NCBI Taxonomy" id="3115820"/>
    <lineage>
        <taxon>Bacteria</taxon>
        <taxon>Pseudomonadati</taxon>
        <taxon>Pseudomonadota</taxon>
        <taxon>Gammaproteobacteria</taxon>
        <taxon>Lysobacterales</taxon>
        <taxon>Lysobacteraceae</taxon>
        <taxon>Aquilutibacter</taxon>
    </lineage>
</organism>
<keyword evidence="3" id="KW-1185">Reference proteome</keyword>
<dbReference type="Proteomes" id="UP001356170">
    <property type="component" value="Unassembled WGS sequence"/>
</dbReference>
<protein>
    <submittedName>
        <fullName evidence="2">Uncharacterized protein</fullName>
    </submittedName>
</protein>
<feature type="compositionally biased region" description="Low complexity" evidence="1">
    <location>
        <begin position="136"/>
        <end position="147"/>
    </location>
</feature>
<evidence type="ECO:0000256" key="1">
    <source>
        <dbReference type="SAM" id="MobiDB-lite"/>
    </source>
</evidence>
<proteinExistence type="predicted"/>
<feature type="region of interest" description="Disordered" evidence="1">
    <location>
        <begin position="102"/>
        <end position="175"/>
    </location>
</feature>
<reference evidence="2 3" key="1">
    <citation type="submission" date="2024-01" db="EMBL/GenBank/DDBJ databases">
        <title>Novel species of the genus Luteimonas isolated from rivers.</title>
        <authorList>
            <person name="Lu H."/>
        </authorList>
    </citation>
    <scope>NUCLEOTIDE SEQUENCE [LARGE SCALE GENOMIC DNA]</scope>
    <source>
        <strain evidence="2 3">FXH3W</strain>
    </source>
</reference>